<gene>
    <name evidence="1" type="ORF">Amon02_000299900</name>
</gene>
<comment type="caution">
    <text evidence="1">The sequence shown here is derived from an EMBL/GenBank/DDBJ whole genome shotgun (WGS) entry which is preliminary data.</text>
</comment>
<proteinExistence type="predicted"/>
<dbReference type="Proteomes" id="UP001165064">
    <property type="component" value="Unassembled WGS sequence"/>
</dbReference>
<evidence type="ECO:0000313" key="2">
    <source>
        <dbReference type="Proteomes" id="UP001165064"/>
    </source>
</evidence>
<name>A0ACB5SZ25_AMBMO</name>
<keyword evidence="2" id="KW-1185">Reference proteome</keyword>
<protein>
    <submittedName>
        <fullName evidence="1">Unnamed protein product</fullName>
    </submittedName>
</protein>
<evidence type="ECO:0000313" key="1">
    <source>
        <dbReference type="EMBL" id="GME77354.1"/>
    </source>
</evidence>
<reference evidence="1" key="1">
    <citation type="submission" date="2023-04" db="EMBL/GenBank/DDBJ databases">
        <title>Ambrosiozyma monospora NBRC 10751.</title>
        <authorList>
            <person name="Ichikawa N."/>
            <person name="Sato H."/>
            <person name="Tonouchi N."/>
        </authorList>
    </citation>
    <scope>NUCLEOTIDE SEQUENCE</scope>
    <source>
        <strain evidence="1">NBRC 10751</strain>
    </source>
</reference>
<dbReference type="EMBL" id="BSXS01001821">
    <property type="protein sequence ID" value="GME77354.1"/>
    <property type="molecule type" value="Genomic_DNA"/>
</dbReference>
<accession>A0ACB5SZ25</accession>
<sequence>MLRRNHDLLSIFRGMKFDDGYSVLKPTSHCFIMGDFNYRATGAYNIAGPLTVPSESDLENDDYEFYKDELSLLRKSNVAFWGFDEAKINFKPTYKFKVGTSKYNTKRKPSWCDRILYQSYQSQHLPPGEVEGERELLNLKADVLEYNSIENLRISDHIPVYLKIRVPYRAPNAIINGKGYLVDPSTGLPDNELYMMPWRTFDHYRRVGAVTDWIFGSGLFLAKTKPGRISVLVTAVLVFLLVKFVF</sequence>
<organism evidence="1 2">
    <name type="scientific">Ambrosiozyma monospora</name>
    <name type="common">Yeast</name>
    <name type="synonym">Endomycopsis monosporus</name>
    <dbReference type="NCBI Taxonomy" id="43982"/>
    <lineage>
        <taxon>Eukaryota</taxon>
        <taxon>Fungi</taxon>
        <taxon>Dikarya</taxon>
        <taxon>Ascomycota</taxon>
        <taxon>Saccharomycotina</taxon>
        <taxon>Pichiomycetes</taxon>
        <taxon>Pichiales</taxon>
        <taxon>Pichiaceae</taxon>
        <taxon>Ambrosiozyma</taxon>
    </lineage>
</organism>